<organism evidence="8 9">
    <name type="scientific">Bifidobacterium cuniculi</name>
    <dbReference type="NCBI Taxonomy" id="1688"/>
    <lineage>
        <taxon>Bacteria</taxon>
        <taxon>Bacillati</taxon>
        <taxon>Actinomycetota</taxon>
        <taxon>Actinomycetes</taxon>
        <taxon>Bifidobacteriales</taxon>
        <taxon>Bifidobacteriaceae</taxon>
        <taxon>Bifidobacterium</taxon>
    </lineage>
</organism>
<accession>A0A087ATA5</accession>
<dbReference type="AlphaFoldDB" id="A0A087ATA5"/>
<keyword evidence="4 8" id="KW-0067">ATP-binding</keyword>
<dbReference type="SMART" id="SM00382">
    <property type="entry name" value="AAA"/>
    <property type="match status" value="1"/>
</dbReference>
<sequence length="233" mass="25215">MAYIAFEDVVKEYPSGSTSIRALDGADFKAGEGELSVILGQSGAGKTTALNILGGMDTATSGHVVVGGRDITHLDRHDLITYRRNDIGFVFQFYNLIPNLTALENVELASQICADHFDPAETLRKVGLGDRLGNFPAQLSGGEQQRVSIARAVAKKPKLLLCDEPTGALDYETGREVLQLLQDICRDEGMTVLIVTHNAALAPMAHKVIRFRSGRVGSQDINPNPTPIADIEW</sequence>
<keyword evidence="2" id="KW-0813">Transport</keyword>
<dbReference type="GO" id="GO:0005886">
    <property type="term" value="C:plasma membrane"/>
    <property type="evidence" value="ECO:0007669"/>
    <property type="project" value="UniProtKB-ARBA"/>
</dbReference>
<dbReference type="PANTHER" id="PTHR42798">
    <property type="entry name" value="LIPOPROTEIN-RELEASING SYSTEM ATP-BINDING PROTEIN LOLD"/>
    <property type="match status" value="1"/>
</dbReference>
<comment type="subunit">
    <text evidence="6">Homodimer. Forms a membrane-associated complex with FtsX.</text>
</comment>
<keyword evidence="9" id="KW-1185">Reference proteome</keyword>
<dbReference type="InterPro" id="IPR017871">
    <property type="entry name" value="ABC_transporter-like_CS"/>
</dbReference>
<dbReference type="Pfam" id="PF00005">
    <property type="entry name" value="ABC_tran"/>
    <property type="match status" value="1"/>
</dbReference>
<dbReference type="PANTHER" id="PTHR42798:SF2">
    <property type="entry name" value="ABC TRANSPORTER ATP-BINDING PROTEIN MG467-RELATED"/>
    <property type="match status" value="1"/>
</dbReference>
<evidence type="ECO:0000256" key="3">
    <source>
        <dbReference type="ARBA" id="ARBA00022741"/>
    </source>
</evidence>
<dbReference type="InterPro" id="IPR027417">
    <property type="entry name" value="P-loop_NTPase"/>
</dbReference>
<evidence type="ECO:0000256" key="5">
    <source>
        <dbReference type="ARBA" id="ARBA00054718"/>
    </source>
</evidence>
<dbReference type="PROSITE" id="PS00211">
    <property type="entry name" value="ABC_TRANSPORTER_1"/>
    <property type="match status" value="1"/>
</dbReference>
<dbReference type="InterPro" id="IPR003439">
    <property type="entry name" value="ABC_transporter-like_ATP-bd"/>
</dbReference>
<dbReference type="InterPro" id="IPR017911">
    <property type="entry name" value="MacB-like_ATP-bd"/>
</dbReference>
<dbReference type="GO" id="GO:0016887">
    <property type="term" value="F:ATP hydrolysis activity"/>
    <property type="evidence" value="ECO:0007669"/>
    <property type="project" value="InterPro"/>
</dbReference>
<evidence type="ECO:0000256" key="6">
    <source>
        <dbReference type="ARBA" id="ARBA00063837"/>
    </source>
</evidence>
<dbReference type="SUPFAM" id="SSF52540">
    <property type="entry name" value="P-loop containing nucleoside triphosphate hydrolases"/>
    <property type="match status" value="1"/>
</dbReference>
<comment type="similarity">
    <text evidence="1">Belongs to the ABC transporter superfamily.</text>
</comment>
<keyword evidence="8" id="KW-0378">Hydrolase</keyword>
<dbReference type="OrthoDB" id="9802264at2"/>
<dbReference type="CDD" id="cd03255">
    <property type="entry name" value="ABC_MJ0796_LolCDE_FtsE"/>
    <property type="match status" value="1"/>
</dbReference>
<evidence type="ECO:0000256" key="2">
    <source>
        <dbReference type="ARBA" id="ARBA00022448"/>
    </source>
</evidence>
<evidence type="ECO:0000256" key="1">
    <source>
        <dbReference type="ARBA" id="ARBA00005417"/>
    </source>
</evidence>
<proteinExistence type="inferred from homology"/>
<dbReference type="Proteomes" id="UP000029067">
    <property type="component" value="Unassembled WGS sequence"/>
</dbReference>
<dbReference type="STRING" id="1688.BCUN_1717"/>
<evidence type="ECO:0000259" key="7">
    <source>
        <dbReference type="PROSITE" id="PS50893"/>
    </source>
</evidence>
<dbReference type="GO" id="GO:0005524">
    <property type="term" value="F:ATP binding"/>
    <property type="evidence" value="ECO:0007669"/>
    <property type="project" value="UniProtKB-KW"/>
</dbReference>
<dbReference type="Gene3D" id="3.40.50.300">
    <property type="entry name" value="P-loop containing nucleotide triphosphate hydrolases"/>
    <property type="match status" value="1"/>
</dbReference>
<dbReference type="EMBL" id="JGYV01000012">
    <property type="protein sequence ID" value="KFI62005.1"/>
    <property type="molecule type" value="Genomic_DNA"/>
</dbReference>
<dbReference type="EC" id="3.6.3.28" evidence="8"/>
<keyword evidence="3" id="KW-0547">Nucleotide-binding</keyword>
<name>A0A087ATA5_9BIFI</name>
<dbReference type="InterPro" id="IPR003593">
    <property type="entry name" value="AAA+_ATPase"/>
</dbReference>
<evidence type="ECO:0000313" key="9">
    <source>
        <dbReference type="Proteomes" id="UP000029067"/>
    </source>
</evidence>
<evidence type="ECO:0000313" key="8">
    <source>
        <dbReference type="EMBL" id="KFI62005.1"/>
    </source>
</evidence>
<dbReference type="RefSeq" id="WP_033516438.1">
    <property type="nucleotide sequence ID" value="NZ_JGYV01000012.1"/>
</dbReference>
<comment type="function">
    <text evidence="5">Part of the ABC transporter FtsEX involved in cellular division. Has ATPase activity.</text>
</comment>
<evidence type="ECO:0000256" key="4">
    <source>
        <dbReference type="ARBA" id="ARBA00022840"/>
    </source>
</evidence>
<feature type="domain" description="ABC transporter" evidence="7">
    <location>
        <begin position="4"/>
        <end position="233"/>
    </location>
</feature>
<dbReference type="PROSITE" id="PS50893">
    <property type="entry name" value="ABC_TRANSPORTER_2"/>
    <property type="match status" value="1"/>
</dbReference>
<dbReference type="eggNOG" id="COG1136">
    <property type="taxonomic scope" value="Bacteria"/>
</dbReference>
<dbReference type="FunFam" id="3.40.50.300:FF:000056">
    <property type="entry name" value="Cell division ATP-binding protein FtsE"/>
    <property type="match status" value="1"/>
</dbReference>
<comment type="caution">
    <text evidence="8">The sequence shown here is derived from an EMBL/GenBank/DDBJ whole genome shotgun (WGS) entry which is preliminary data.</text>
</comment>
<reference evidence="8 9" key="1">
    <citation type="submission" date="2014-03" db="EMBL/GenBank/DDBJ databases">
        <title>Genomics of Bifidobacteria.</title>
        <authorList>
            <person name="Ventura M."/>
            <person name="Milani C."/>
            <person name="Lugli G.A."/>
        </authorList>
    </citation>
    <scope>NUCLEOTIDE SEQUENCE [LARGE SCALE GENOMIC DNA]</scope>
    <source>
        <strain evidence="8 9">LMG 10738</strain>
    </source>
</reference>
<gene>
    <name evidence="8" type="ORF">BCUN_1717</name>
</gene>
<protein>
    <submittedName>
        <fullName evidence="8">ABC transporter ATP-binding protein</fullName>
        <ecNumber evidence="8">3.6.3.28</ecNumber>
    </submittedName>
</protein>